<feature type="transmembrane region" description="Helical" evidence="7">
    <location>
        <begin position="97"/>
        <end position="117"/>
    </location>
</feature>
<dbReference type="EMBL" id="CP013023">
    <property type="protein sequence ID" value="ANF97929.1"/>
    <property type="molecule type" value="Genomic_DNA"/>
</dbReference>
<protein>
    <submittedName>
        <fullName evidence="9">MFS transporter</fullName>
    </submittedName>
</protein>
<evidence type="ECO:0000256" key="5">
    <source>
        <dbReference type="ARBA" id="ARBA00022989"/>
    </source>
</evidence>
<evidence type="ECO:0000259" key="8">
    <source>
        <dbReference type="PROSITE" id="PS50850"/>
    </source>
</evidence>
<evidence type="ECO:0000256" key="3">
    <source>
        <dbReference type="ARBA" id="ARBA00022475"/>
    </source>
</evidence>
<evidence type="ECO:0000256" key="7">
    <source>
        <dbReference type="SAM" id="Phobius"/>
    </source>
</evidence>
<dbReference type="GO" id="GO:0022857">
    <property type="term" value="F:transmembrane transporter activity"/>
    <property type="evidence" value="ECO:0007669"/>
    <property type="project" value="InterPro"/>
</dbReference>
<reference evidence="9 10" key="2">
    <citation type="journal article" date="2016" name="Int. J. Syst. Evol. Microbiol.">
        <title>Paenibacillus bovis sp. nov., isolated from raw yak (Bos grunniens) milk.</title>
        <authorList>
            <person name="Gao C."/>
            <person name="Han J."/>
            <person name="Liu Z."/>
            <person name="Xu X."/>
            <person name="Hang F."/>
            <person name="Wu Z."/>
        </authorList>
    </citation>
    <scope>NUCLEOTIDE SEQUENCE [LARGE SCALE GENOMIC DNA]</scope>
    <source>
        <strain evidence="9 10">BD3526</strain>
    </source>
</reference>
<reference evidence="10" key="1">
    <citation type="submission" date="2015-10" db="EMBL/GenBank/DDBJ databases">
        <title>Genome of Paenibacillus bovis sp. nov.</title>
        <authorList>
            <person name="Wu Z."/>
            <person name="Gao C."/>
            <person name="Liu Z."/>
            <person name="Zheng H."/>
        </authorList>
    </citation>
    <scope>NUCLEOTIDE SEQUENCE [LARGE SCALE GENOMIC DNA]</scope>
    <source>
        <strain evidence="10">BD3526</strain>
    </source>
</reference>
<dbReference type="PANTHER" id="PTHR43266">
    <property type="entry name" value="MACROLIDE-EFFLUX PROTEIN"/>
    <property type="match status" value="1"/>
</dbReference>
<keyword evidence="2" id="KW-0813">Transport</keyword>
<dbReference type="Proteomes" id="UP000078148">
    <property type="component" value="Chromosome"/>
</dbReference>
<dbReference type="InterPro" id="IPR020846">
    <property type="entry name" value="MFS_dom"/>
</dbReference>
<feature type="transmembrane region" description="Helical" evidence="7">
    <location>
        <begin position="262"/>
        <end position="289"/>
    </location>
</feature>
<evidence type="ECO:0000313" key="10">
    <source>
        <dbReference type="Proteomes" id="UP000078148"/>
    </source>
</evidence>
<dbReference type="AlphaFoldDB" id="A0A172ZK65"/>
<feature type="domain" description="Major facilitator superfamily (MFS) profile" evidence="8">
    <location>
        <begin position="31"/>
        <end position="442"/>
    </location>
</feature>
<feature type="transmembrane region" description="Helical" evidence="7">
    <location>
        <begin position="31"/>
        <end position="60"/>
    </location>
</feature>
<dbReference type="STRING" id="1616788.AR543_19170"/>
<keyword evidence="3" id="KW-1003">Cell membrane</keyword>
<comment type="subcellular location">
    <subcellularLocation>
        <location evidence="1">Cell membrane</location>
        <topology evidence="1">Multi-pass membrane protein</topology>
    </subcellularLocation>
</comment>
<evidence type="ECO:0000256" key="6">
    <source>
        <dbReference type="ARBA" id="ARBA00023136"/>
    </source>
</evidence>
<dbReference type="KEGG" id="pbv:AR543_19170"/>
<dbReference type="PROSITE" id="PS50850">
    <property type="entry name" value="MFS"/>
    <property type="match status" value="1"/>
</dbReference>
<keyword evidence="10" id="KW-1185">Reference proteome</keyword>
<dbReference type="PROSITE" id="PS00217">
    <property type="entry name" value="SUGAR_TRANSPORT_2"/>
    <property type="match status" value="1"/>
</dbReference>
<evidence type="ECO:0000256" key="1">
    <source>
        <dbReference type="ARBA" id="ARBA00004651"/>
    </source>
</evidence>
<feature type="transmembrane region" description="Helical" evidence="7">
    <location>
        <begin position="329"/>
        <end position="348"/>
    </location>
</feature>
<keyword evidence="5 7" id="KW-1133">Transmembrane helix</keyword>
<organism evidence="9 10">
    <name type="scientific">Paenibacillus bovis</name>
    <dbReference type="NCBI Taxonomy" id="1616788"/>
    <lineage>
        <taxon>Bacteria</taxon>
        <taxon>Bacillati</taxon>
        <taxon>Bacillota</taxon>
        <taxon>Bacilli</taxon>
        <taxon>Bacillales</taxon>
        <taxon>Paenibacillaceae</taxon>
        <taxon>Paenibacillus</taxon>
    </lineage>
</organism>
<gene>
    <name evidence="9" type="ORF">AR543_19170</name>
</gene>
<dbReference type="PANTHER" id="PTHR43266:SF2">
    <property type="entry name" value="MAJOR FACILITATOR SUPERFAMILY (MFS) PROFILE DOMAIN-CONTAINING PROTEIN"/>
    <property type="match status" value="1"/>
</dbReference>
<name>A0A172ZK65_9BACL</name>
<feature type="transmembrane region" description="Helical" evidence="7">
    <location>
        <begin position="66"/>
        <end position="85"/>
    </location>
</feature>
<accession>A0A172ZK65</accession>
<dbReference type="GO" id="GO:0005886">
    <property type="term" value="C:plasma membrane"/>
    <property type="evidence" value="ECO:0007669"/>
    <property type="project" value="UniProtKB-SubCell"/>
</dbReference>
<feature type="transmembrane region" description="Helical" evidence="7">
    <location>
        <begin position="295"/>
        <end position="317"/>
    </location>
</feature>
<dbReference type="InterPro" id="IPR036259">
    <property type="entry name" value="MFS_trans_sf"/>
</dbReference>
<feature type="transmembrane region" description="Helical" evidence="7">
    <location>
        <begin position="393"/>
        <end position="411"/>
    </location>
</feature>
<feature type="transmembrane region" description="Helical" evidence="7">
    <location>
        <begin position="354"/>
        <end position="372"/>
    </location>
</feature>
<dbReference type="Gene3D" id="1.20.1250.20">
    <property type="entry name" value="MFS general substrate transporter like domains"/>
    <property type="match status" value="1"/>
</dbReference>
<proteinExistence type="predicted"/>
<evidence type="ECO:0000256" key="4">
    <source>
        <dbReference type="ARBA" id="ARBA00022692"/>
    </source>
</evidence>
<dbReference type="RefSeq" id="WP_060536023.1">
    <property type="nucleotide sequence ID" value="NZ_CP013023.1"/>
</dbReference>
<dbReference type="OrthoDB" id="9775268at2"/>
<dbReference type="Pfam" id="PF07690">
    <property type="entry name" value="MFS_1"/>
    <property type="match status" value="1"/>
</dbReference>
<feature type="transmembrane region" description="Helical" evidence="7">
    <location>
        <begin position="196"/>
        <end position="214"/>
    </location>
</feature>
<sequence length="444" mass="48656">MHTHIKTQSQPAEEPLSMIARLLSPVRQSRAFTYLWIGQLIAMLGSSVTMIILPIVVYNLTGSSTIMGLAMTIYILPNVLVLPISGWIVDHTDRVRLILFTNTVRFAVMLTGAILIFTDQLTLPRLYVGLTLYGLMDGIFNPAYAALRAEIFTPDIRNAANALTQMSIQGVRLLGPSLGGLLVTFTSPGSGFALDSLTYLISLFCFMMLGRHFVSSRRSAAAKQQPAAGEESGIKYTKPDSARAAIWLDLLEGIWILKKIPWLWITIVIFSLLNICYQGIIAVMVPWLFKVHYQLTPLLYGLAMAATGVGAIIGALIFGSRVHWRRRGWIGYGGALLSGIALFLLSVITWTPGLIMVMMLEGFGLMMFALVWETSLQELVPTESFGRVVSLDMLGSFALLPVGYLMVGWLADQVGGLFTIGLFAASGMVLVIIGLCIPAIRRFD</sequence>
<keyword evidence="4 7" id="KW-0812">Transmembrane</keyword>
<dbReference type="InterPro" id="IPR011701">
    <property type="entry name" value="MFS"/>
</dbReference>
<evidence type="ECO:0000256" key="2">
    <source>
        <dbReference type="ARBA" id="ARBA00022448"/>
    </source>
</evidence>
<dbReference type="InterPro" id="IPR005829">
    <property type="entry name" value="Sugar_transporter_CS"/>
</dbReference>
<feature type="transmembrane region" description="Helical" evidence="7">
    <location>
        <begin position="417"/>
        <end position="440"/>
    </location>
</feature>
<dbReference type="SUPFAM" id="SSF103473">
    <property type="entry name" value="MFS general substrate transporter"/>
    <property type="match status" value="1"/>
</dbReference>
<dbReference type="CDD" id="cd06173">
    <property type="entry name" value="MFS_MefA_like"/>
    <property type="match status" value="1"/>
</dbReference>
<evidence type="ECO:0000313" key="9">
    <source>
        <dbReference type="EMBL" id="ANF97929.1"/>
    </source>
</evidence>
<keyword evidence="6 7" id="KW-0472">Membrane</keyword>